<dbReference type="InterPro" id="IPR036389">
    <property type="entry name" value="RNase_III_sf"/>
</dbReference>
<dbReference type="CDD" id="cd00593">
    <property type="entry name" value="RIBOc"/>
    <property type="match status" value="1"/>
</dbReference>
<gene>
    <name evidence="4" type="ORF">SSLN_LOCUS19497</name>
</gene>
<dbReference type="WBParaSite" id="SSLN_0002022701-mRNA-1">
    <property type="protein sequence ID" value="SSLN_0002022701-mRNA-1"/>
    <property type="gene ID" value="SSLN_0002022701"/>
</dbReference>
<reference evidence="6" key="1">
    <citation type="submission" date="2016-06" db="UniProtKB">
        <authorList>
            <consortium name="WormBaseParasite"/>
        </authorList>
    </citation>
    <scope>IDENTIFICATION</scope>
</reference>
<keyword evidence="2" id="KW-0732">Signal</keyword>
<evidence type="ECO:0000313" key="4">
    <source>
        <dbReference type="EMBL" id="VDM05883.1"/>
    </source>
</evidence>
<dbReference type="Gene3D" id="1.10.1520.10">
    <property type="entry name" value="Ribonuclease III domain"/>
    <property type="match status" value="3"/>
</dbReference>
<dbReference type="PROSITE" id="PS50142">
    <property type="entry name" value="RNASE_3_2"/>
    <property type="match status" value="2"/>
</dbReference>
<dbReference type="GO" id="GO:0006396">
    <property type="term" value="P:RNA processing"/>
    <property type="evidence" value="ECO:0007669"/>
    <property type="project" value="InterPro"/>
</dbReference>
<dbReference type="SUPFAM" id="SSF69065">
    <property type="entry name" value="RNase III domain-like"/>
    <property type="match status" value="2"/>
</dbReference>
<sequence length="540" mass="60331">MCILHPLHAWLWLTLCLTPTVLHQVTRCLSACELANLLTCRLYDNPNAGNTELSFDLPDGDFFMPDRGSISLTAIPPLQRYFDNLPRENRQIYDNFETSEEELALDEAAIAARQATTTLNAVDAVNLERLELLGDSMVKFAASLLVYSSLPPNADEGQLTYLRMGHISNANLHRLSVELGLYQYLWSFSFDPAKHYTPPGFCLSDTDTARKSHDPRLYVKIYDKAVADSVEALIGAFLQYLHPCAVARLLALFGLTHRRQLLTDSPNASSRAEVDAASRQLWHSSESWNPLLLPPDRPLDPDLVSENQVALERRHAEVEVLIADSMPTTPNTANANANDVDCVAKQLAGRLTLVPLSQTLANKKAQLAGLETILGYKFRHIRLLIQAITHASSLSAHDWGCYQRPNRLSYGQLNGYLTAVLPEGGFNPRSLWVRLVNPVISSLTSELTDLRTALVSNINLAIVAVRLNIHRYLDQTDPALWENIGSFAQVVLEQPYKLWQLEVCLLQFVFPSPFESSCREGVSVWLNILRFGVQCLCQSV</sequence>
<organism evidence="6">
    <name type="scientific">Schistocephalus solidus</name>
    <name type="common">Tapeworm</name>
    <dbReference type="NCBI Taxonomy" id="70667"/>
    <lineage>
        <taxon>Eukaryota</taxon>
        <taxon>Metazoa</taxon>
        <taxon>Spiralia</taxon>
        <taxon>Lophotrochozoa</taxon>
        <taxon>Platyhelminthes</taxon>
        <taxon>Cestoda</taxon>
        <taxon>Eucestoda</taxon>
        <taxon>Diphyllobothriidea</taxon>
        <taxon>Diphyllobothriidae</taxon>
        <taxon>Schistocephalus</taxon>
    </lineage>
</organism>
<dbReference type="EMBL" id="UYSU01047755">
    <property type="protein sequence ID" value="VDM05883.1"/>
    <property type="molecule type" value="Genomic_DNA"/>
</dbReference>
<evidence type="ECO:0000259" key="3">
    <source>
        <dbReference type="PROSITE" id="PS50142"/>
    </source>
</evidence>
<evidence type="ECO:0000256" key="2">
    <source>
        <dbReference type="SAM" id="SignalP"/>
    </source>
</evidence>
<dbReference type="InterPro" id="IPR000999">
    <property type="entry name" value="RNase_III_dom"/>
</dbReference>
<dbReference type="Pfam" id="PF00636">
    <property type="entry name" value="Ribonuclease_3"/>
    <property type="match status" value="1"/>
</dbReference>
<evidence type="ECO:0000256" key="1">
    <source>
        <dbReference type="ARBA" id="ARBA00022801"/>
    </source>
</evidence>
<dbReference type="GO" id="GO:0004525">
    <property type="term" value="F:ribonuclease III activity"/>
    <property type="evidence" value="ECO:0007669"/>
    <property type="project" value="InterPro"/>
</dbReference>
<feature type="domain" description="RNase III" evidence="3">
    <location>
        <begin position="85"/>
        <end position="238"/>
    </location>
</feature>
<proteinExistence type="predicted"/>
<dbReference type="AlphaFoldDB" id="A0A183TSP9"/>
<evidence type="ECO:0000313" key="5">
    <source>
        <dbReference type="Proteomes" id="UP000275846"/>
    </source>
</evidence>
<keyword evidence="1" id="KW-0378">Hydrolase</keyword>
<keyword evidence="5" id="KW-1185">Reference proteome</keyword>
<accession>A0A183TSP9</accession>
<protein>
    <submittedName>
        <fullName evidence="6">RNase III domain-containing protein</fullName>
    </submittedName>
</protein>
<dbReference type="Proteomes" id="UP000275846">
    <property type="component" value="Unassembled WGS sequence"/>
</dbReference>
<name>A0A183TSP9_SCHSO</name>
<dbReference type="SMART" id="SM00535">
    <property type="entry name" value="RIBOc"/>
    <property type="match status" value="1"/>
</dbReference>
<dbReference type="PANTHER" id="PTHR14950">
    <property type="entry name" value="DICER-RELATED"/>
    <property type="match status" value="1"/>
</dbReference>
<reference evidence="4 5" key="2">
    <citation type="submission" date="2018-11" db="EMBL/GenBank/DDBJ databases">
        <authorList>
            <consortium name="Pathogen Informatics"/>
        </authorList>
    </citation>
    <scope>NUCLEOTIDE SEQUENCE [LARGE SCALE GENOMIC DNA]</scope>
    <source>
        <strain evidence="4 5">NST_G2</strain>
    </source>
</reference>
<feature type="chain" id="PRO_5043141629" evidence="2">
    <location>
        <begin position="24"/>
        <end position="540"/>
    </location>
</feature>
<dbReference type="STRING" id="70667.A0A183TSP9"/>
<feature type="signal peptide" evidence="2">
    <location>
        <begin position="1"/>
        <end position="23"/>
    </location>
</feature>
<evidence type="ECO:0000313" key="6">
    <source>
        <dbReference type="WBParaSite" id="SSLN_0002022701-mRNA-1"/>
    </source>
</evidence>
<feature type="domain" description="RNase III" evidence="3">
    <location>
        <begin position="367"/>
        <end position="473"/>
    </location>
</feature>
<dbReference type="PANTHER" id="PTHR14950:SF37">
    <property type="entry name" value="ENDORIBONUCLEASE DICER"/>
    <property type="match status" value="1"/>
</dbReference>
<dbReference type="OrthoDB" id="6267905at2759"/>